<comment type="similarity">
    <text evidence="3">Belongs to the NSE2 family.</text>
</comment>
<evidence type="ECO:0000256" key="6">
    <source>
        <dbReference type="ARBA" id="ARBA00022771"/>
    </source>
</evidence>
<organism evidence="13 14">
    <name type="scientific">Collybia nuda</name>
    <dbReference type="NCBI Taxonomy" id="64659"/>
    <lineage>
        <taxon>Eukaryota</taxon>
        <taxon>Fungi</taxon>
        <taxon>Dikarya</taxon>
        <taxon>Basidiomycota</taxon>
        <taxon>Agaricomycotina</taxon>
        <taxon>Agaricomycetes</taxon>
        <taxon>Agaricomycetidae</taxon>
        <taxon>Agaricales</taxon>
        <taxon>Tricholomatineae</taxon>
        <taxon>Clitocybaceae</taxon>
        <taxon>Collybia</taxon>
    </lineage>
</organism>
<dbReference type="PANTHER" id="PTHR21330">
    <property type="entry name" value="E3 SUMO-PROTEIN LIGASE NSE2"/>
    <property type="match status" value="1"/>
</dbReference>
<evidence type="ECO:0000256" key="2">
    <source>
        <dbReference type="ARBA" id="ARBA00004718"/>
    </source>
</evidence>
<dbReference type="GO" id="GO:0016925">
    <property type="term" value="P:protein sumoylation"/>
    <property type="evidence" value="ECO:0007669"/>
    <property type="project" value="TreeGrafter"/>
</dbReference>
<dbReference type="EMBL" id="MU150232">
    <property type="protein sequence ID" value="KAF9468565.1"/>
    <property type="molecule type" value="Genomic_DNA"/>
</dbReference>
<evidence type="ECO:0000256" key="4">
    <source>
        <dbReference type="ARBA" id="ARBA00022679"/>
    </source>
</evidence>
<evidence type="ECO:0000256" key="7">
    <source>
        <dbReference type="ARBA" id="ARBA00022786"/>
    </source>
</evidence>
<comment type="subcellular location">
    <subcellularLocation>
        <location evidence="1">Nucleus</location>
    </subcellularLocation>
</comment>
<evidence type="ECO:0000256" key="9">
    <source>
        <dbReference type="ARBA" id="ARBA00023242"/>
    </source>
</evidence>
<dbReference type="AlphaFoldDB" id="A0A9P6CNS3"/>
<dbReference type="GO" id="GO:0061665">
    <property type="term" value="F:SUMO ligase activity"/>
    <property type="evidence" value="ECO:0007669"/>
    <property type="project" value="TreeGrafter"/>
</dbReference>
<dbReference type="Proteomes" id="UP000807353">
    <property type="component" value="Unassembled WGS sequence"/>
</dbReference>
<evidence type="ECO:0000259" key="12">
    <source>
        <dbReference type="PROSITE" id="PS51044"/>
    </source>
</evidence>
<dbReference type="GO" id="GO:0000724">
    <property type="term" value="P:double-strand break repair via homologous recombination"/>
    <property type="evidence" value="ECO:0007669"/>
    <property type="project" value="InterPro"/>
</dbReference>
<keyword evidence="14" id="KW-1185">Reference proteome</keyword>
<dbReference type="GO" id="GO:0008270">
    <property type="term" value="F:zinc ion binding"/>
    <property type="evidence" value="ECO:0007669"/>
    <property type="project" value="UniProtKB-KW"/>
</dbReference>
<dbReference type="CDD" id="cd16651">
    <property type="entry name" value="SPL-RING_NSE2"/>
    <property type="match status" value="1"/>
</dbReference>
<dbReference type="GO" id="GO:0005634">
    <property type="term" value="C:nucleus"/>
    <property type="evidence" value="ECO:0007669"/>
    <property type="project" value="UniProtKB-SubCell"/>
</dbReference>
<accession>A0A9P6CNS3</accession>
<gene>
    <name evidence="13" type="ORF">BDZ94DRAFT_1208718</name>
</gene>
<keyword evidence="5" id="KW-0479">Metal-binding</keyword>
<evidence type="ECO:0000256" key="5">
    <source>
        <dbReference type="ARBA" id="ARBA00022723"/>
    </source>
</evidence>
<evidence type="ECO:0000256" key="1">
    <source>
        <dbReference type="ARBA" id="ARBA00004123"/>
    </source>
</evidence>
<dbReference type="OrthoDB" id="26899at2759"/>
<dbReference type="SUPFAM" id="SSF57850">
    <property type="entry name" value="RING/U-box"/>
    <property type="match status" value="1"/>
</dbReference>
<dbReference type="InterPro" id="IPR026846">
    <property type="entry name" value="Nse2(Mms21)"/>
</dbReference>
<comment type="caution">
    <text evidence="13">The sequence shown here is derived from an EMBL/GenBank/DDBJ whole genome shotgun (WGS) entry which is preliminary data.</text>
</comment>
<sequence length="347" mass="39155">MPTAISSRRKHSSRRRNSSDIEEDRPSQPRNEEVDEQDGSDDQPRRRTNGVRKEKRPQQGGQARRKLEDYDGEMDKDEKDDDDKIDITNFQDQPIAKVDMKKLLGLAQDWNQMEKLVRQNWKIIGDAATSMAEAVEGDDGEEALEELDVVMKDLLDVSAQMKAHEQALDDIYQQVAQGVEITDAGKRYSTGAKSKMETYVTKTTRQKYAKVDEYRLFKEGIHEVQFPDKPLPPITDCIPKEDGDESDDDEELEMGGVTQNYLCPITLTLLQDPLTSDICGHSFSGDAIRSTFRGAHGGSVKCPASGCNKTFKLLDLKLNKDLAKKAKNWDRRNKRAAEDSGAEEVVE</sequence>
<feature type="region of interest" description="Disordered" evidence="11">
    <location>
        <begin position="1"/>
        <end position="86"/>
    </location>
</feature>
<proteinExistence type="inferred from homology"/>
<evidence type="ECO:0000313" key="13">
    <source>
        <dbReference type="EMBL" id="KAF9468565.1"/>
    </source>
</evidence>
<evidence type="ECO:0000256" key="11">
    <source>
        <dbReference type="SAM" id="MobiDB-lite"/>
    </source>
</evidence>
<dbReference type="Pfam" id="PF11789">
    <property type="entry name" value="zf-Nse"/>
    <property type="match status" value="1"/>
</dbReference>
<dbReference type="PANTHER" id="PTHR21330:SF1">
    <property type="entry name" value="E3 SUMO-PROTEIN LIGASE NSE2"/>
    <property type="match status" value="1"/>
</dbReference>
<keyword evidence="9" id="KW-0539">Nucleus</keyword>
<keyword evidence="8" id="KW-0862">Zinc</keyword>
<feature type="domain" description="SP-RING-type" evidence="12">
    <location>
        <begin position="248"/>
        <end position="333"/>
    </location>
</feature>
<keyword evidence="6 10" id="KW-0863">Zinc-finger</keyword>
<dbReference type="PROSITE" id="PS51044">
    <property type="entry name" value="ZF_SP_RING"/>
    <property type="match status" value="1"/>
</dbReference>
<dbReference type="InterPro" id="IPR004181">
    <property type="entry name" value="Znf_MIZ"/>
</dbReference>
<protein>
    <recommendedName>
        <fullName evidence="12">SP-RING-type domain-containing protein</fullName>
    </recommendedName>
</protein>
<dbReference type="GO" id="GO:0030915">
    <property type="term" value="C:Smc5-Smc6 complex"/>
    <property type="evidence" value="ECO:0007669"/>
    <property type="project" value="InterPro"/>
</dbReference>
<keyword evidence="7" id="KW-0833">Ubl conjugation pathway</keyword>
<evidence type="ECO:0000256" key="10">
    <source>
        <dbReference type="PROSITE-ProRule" id="PRU00452"/>
    </source>
</evidence>
<keyword evidence="4" id="KW-0808">Transferase</keyword>
<comment type="pathway">
    <text evidence="2">Protein modification; protein sumoylation.</text>
</comment>
<feature type="compositionally biased region" description="Basic residues" evidence="11">
    <location>
        <begin position="46"/>
        <end position="55"/>
    </location>
</feature>
<evidence type="ECO:0000256" key="3">
    <source>
        <dbReference type="ARBA" id="ARBA00008212"/>
    </source>
</evidence>
<reference evidence="13" key="1">
    <citation type="submission" date="2020-11" db="EMBL/GenBank/DDBJ databases">
        <authorList>
            <consortium name="DOE Joint Genome Institute"/>
            <person name="Ahrendt S."/>
            <person name="Riley R."/>
            <person name="Andreopoulos W."/>
            <person name="Labutti K."/>
            <person name="Pangilinan J."/>
            <person name="Ruiz-Duenas F.J."/>
            <person name="Barrasa J.M."/>
            <person name="Sanchez-Garcia M."/>
            <person name="Camarero S."/>
            <person name="Miyauchi S."/>
            <person name="Serrano A."/>
            <person name="Linde D."/>
            <person name="Babiker R."/>
            <person name="Drula E."/>
            <person name="Ayuso-Fernandez I."/>
            <person name="Pacheco R."/>
            <person name="Padilla G."/>
            <person name="Ferreira P."/>
            <person name="Barriuso J."/>
            <person name="Kellner H."/>
            <person name="Castanera R."/>
            <person name="Alfaro M."/>
            <person name="Ramirez L."/>
            <person name="Pisabarro A.G."/>
            <person name="Kuo A."/>
            <person name="Tritt A."/>
            <person name="Lipzen A."/>
            <person name="He G."/>
            <person name="Yan M."/>
            <person name="Ng V."/>
            <person name="Cullen D."/>
            <person name="Martin F."/>
            <person name="Rosso M.-N."/>
            <person name="Henrissat B."/>
            <person name="Hibbett D."/>
            <person name="Martinez A.T."/>
            <person name="Grigoriev I.V."/>
        </authorList>
    </citation>
    <scope>NUCLEOTIDE SEQUENCE</scope>
    <source>
        <strain evidence="13">CBS 247.69</strain>
    </source>
</reference>
<name>A0A9P6CNS3_9AGAR</name>
<evidence type="ECO:0000313" key="14">
    <source>
        <dbReference type="Proteomes" id="UP000807353"/>
    </source>
</evidence>
<evidence type="ECO:0000256" key="8">
    <source>
        <dbReference type="ARBA" id="ARBA00022833"/>
    </source>
</evidence>
<dbReference type="InterPro" id="IPR013083">
    <property type="entry name" value="Znf_RING/FYVE/PHD"/>
</dbReference>
<feature type="compositionally biased region" description="Acidic residues" evidence="11">
    <location>
        <begin position="70"/>
        <end position="84"/>
    </location>
</feature>
<dbReference type="Gene3D" id="3.30.40.10">
    <property type="entry name" value="Zinc/RING finger domain, C3HC4 (zinc finger)"/>
    <property type="match status" value="1"/>
</dbReference>
<feature type="compositionally biased region" description="Basic residues" evidence="11">
    <location>
        <begin position="7"/>
        <end position="16"/>
    </location>
</feature>